<keyword evidence="3" id="KW-1185">Reference proteome</keyword>
<name>C1N4G1_MICPC</name>
<organism evidence="3">
    <name type="scientific">Micromonas pusilla (strain CCMP1545)</name>
    <name type="common">Picoplanktonic green alga</name>
    <dbReference type="NCBI Taxonomy" id="564608"/>
    <lineage>
        <taxon>Eukaryota</taxon>
        <taxon>Viridiplantae</taxon>
        <taxon>Chlorophyta</taxon>
        <taxon>Mamiellophyceae</taxon>
        <taxon>Mamiellales</taxon>
        <taxon>Mamiellaceae</taxon>
        <taxon>Micromonas</taxon>
    </lineage>
</organism>
<gene>
    <name evidence="2" type="ORF">MICPUCDRAFT_52544</name>
</gene>
<evidence type="ECO:0000259" key="1">
    <source>
        <dbReference type="Pfam" id="PF14311"/>
    </source>
</evidence>
<evidence type="ECO:0000313" key="3">
    <source>
        <dbReference type="Proteomes" id="UP000001876"/>
    </source>
</evidence>
<feature type="domain" description="Treble clef zinc finger" evidence="1">
    <location>
        <begin position="91"/>
        <end position="146"/>
    </location>
</feature>
<dbReference type="InterPro" id="IPR025487">
    <property type="entry name" value="DUF4379"/>
</dbReference>
<sequence length="157" mass="18721">MENGERGKTLLREFRDPEKLPTELTFRTNYRAKWKCLKCKQAWRARMDNRTRSVRPSGCPKCANKTPRKPMSNSNNFLTWCNANGDRGKKLLREYVDPDREPTQVTKASRYKALWKCETCEHEWRAWMYSRTTTSVRPSDCPQCNLRGRKKKRQRDD</sequence>
<accession>C1N4G1</accession>
<evidence type="ECO:0000313" key="2">
    <source>
        <dbReference type="EMBL" id="EEH52722.1"/>
    </source>
</evidence>
<dbReference type="AlphaFoldDB" id="C1N4G1"/>
<feature type="domain" description="Treble clef zinc finger" evidence="1">
    <location>
        <begin position="10"/>
        <end position="65"/>
    </location>
</feature>
<dbReference type="OrthoDB" id="501164at2759"/>
<dbReference type="Proteomes" id="UP000001876">
    <property type="component" value="Unassembled WGS sequence"/>
</dbReference>
<dbReference type="RefSeq" id="XP_003062783.1">
    <property type="nucleotide sequence ID" value="XM_003062737.1"/>
</dbReference>
<dbReference type="KEGG" id="mpp:MICPUCDRAFT_52544"/>
<dbReference type="GeneID" id="9688434"/>
<reference evidence="2 3" key="1">
    <citation type="journal article" date="2009" name="Science">
        <title>Green evolution and dynamic adaptations revealed by genomes of the marine picoeukaryotes Micromonas.</title>
        <authorList>
            <person name="Worden A.Z."/>
            <person name="Lee J.H."/>
            <person name="Mock T."/>
            <person name="Rouze P."/>
            <person name="Simmons M.P."/>
            <person name="Aerts A.L."/>
            <person name="Allen A.E."/>
            <person name="Cuvelier M.L."/>
            <person name="Derelle E."/>
            <person name="Everett M.V."/>
            <person name="Foulon E."/>
            <person name="Grimwood J."/>
            <person name="Gundlach H."/>
            <person name="Henrissat B."/>
            <person name="Napoli C."/>
            <person name="McDonald S.M."/>
            <person name="Parker M.S."/>
            <person name="Rombauts S."/>
            <person name="Salamov A."/>
            <person name="Von Dassow P."/>
            <person name="Badger J.H."/>
            <person name="Coutinho P.M."/>
            <person name="Demir E."/>
            <person name="Dubchak I."/>
            <person name="Gentemann C."/>
            <person name="Eikrem W."/>
            <person name="Gready J.E."/>
            <person name="John U."/>
            <person name="Lanier W."/>
            <person name="Lindquist E.A."/>
            <person name="Lucas S."/>
            <person name="Mayer K.F."/>
            <person name="Moreau H."/>
            <person name="Not F."/>
            <person name="Otillar R."/>
            <person name="Panaud O."/>
            <person name="Pangilinan J."/>
            <person name="Paulsen I."/>
            <person name="Piegu B."/>
            <person name="Poliakov A."/>
            <person name="Robbens S."/>
            <person name="Schmutz J."/>
            <person name="Toulza E."/>
            <person name="Wyss T."/>
            <person name="Zelensky A."/>
            <person name="Zhou K."/>
            <person name="Armbrust E.V."/>
            <person name="Bhattacharya D."/>
            <person name="Goodenough U.W."/>
            <person name="Van de Peer Y."/>
            <person name="Grigoriev I.V."/>
        </authorList>
    </citation>
    <scope>NUCLEOTIDE SEQUENCE [LARGE SCALE GENOMIC DNA]</scope>
    <source>
        <strain evidence="2 3">CCMP1545</strain>
    </source>
</reference>
<protein>
    <submittedName>
        <fullName evidence="2">Predicted protein</fullName>
    </submittedName>
</protein>
<dbReference type="Pfam" id="PF14311">
    <property type="entry name" value="DUF4379"/>
    <property type="match status" value="2"/>
</dbReference>
<dbReference type="EMBL" id="GG663747">
    <property type="protein sequence ID" value="EEH52722.1"/>
    <property type="molecule type" value="Genomic_DNA"/>
</dbReference>
<proteinExistence type="predicted"/>